<reference evidence="2" key="1">
    <citation type="submission" date="2016-10" db="EMBL/GenBank/DDBJ databases">
        <title>Genome sequence of Streptomyces malaysiense MUSC 136.</title>
        <authorList>
            <person name="Lee L.-H."/>
            <person name="Ser H.-L."/>
        </authorList>
    </citation>
    <scope>NUCLEOTIDE SEQUENCE [LARGE SCALE GENOMIC DNA]</scope>
    <source>
        <strain evidence="2">MUSC 136</strain>
    </source>
</reference>
<dbReference type="RefSeq" id="WP_046425908.1">
    <property type="nucleotide sequence ID" value="NZ_LBDA02000036.1"/>
</dbReference>
<keyword evidence="1" id="KW-1133">Transmembrane helix</keyword>
<comment type="caution">
    <text evidence="2">The sequence shown here is derived from an EMBL/GenBank/DDBJ whole genome shotgun (WGS) entry which is preliminary data.</text>
</comment>
<sequence length="199" mass="21417">MRQSRTAVNRFALGCTGLVLLLAGGWLATGGVHPEDRPPAWWPSWWPEPAAGHRVLLDADRLSRLRGEGWWTPSVTAAAITLSLLFACWFLAQFRSGAARQLPLAAPGGTVRAQALAEALAGRASAVPGVARGRARVLPRSRRRLEVRLRVWLRPDTSPQAVLPALCAVAAEAEAAAAPYSAHTRLRISAGSHRVPHVR</sequence>
<evidence type="ECO:0000256" key="1">
    <source>
        <dbReference type="SAM" id="Phobius"/>
    </source>
</evidence>
<feature type="transmembrane region" description="Helical" evidence="1">
    <location>
        <begin position="70"/>
        <end position="92"/>
    </location>
</feature>
<dbReference type="AlphaFoldDB" id="A0A1J4Q093"/>
<dbReference type="Proteomes" id="UP000034838">
    <property type="component" value="Unassembled WGS sequence"/>
</dbReference>
<gene>
    <name evidence="2" type="ORF">VT52_016475</name>
</gene>
<keyword evidence="1" id="KW-0472">Membrane</keyword>
<keyword evidence="1" id="KW-0812">Transmembrane</keyword>
<dbReference type="EMBL" id="LBDA02000036">
    <property type="protein sequence ID" value="OIK26402.1"/>
    <property type="molecule type" value="Genomic_DNA"/>
</dbReference>
<organism evidence="2 3">
    <name type="scientific">Streptomyces malaysiense</name>
    <dbReference type="NCBI Taxonomy" id="1428626"/>
    <lineage>
        <taxon>Bacteria</taxon>
        <taxon>Bacillati</taxon>
        <taxon>Actinomycetota</taxon>
        <taxon>Actinomycetes</taxon>
        <taxon>Kitasatosporales</taxon>
        <taxon>Streptomycetaceae</taxon>
        <taxon>Streptomyces</taxon>
    </lineage>
</organism>
<evidence type="ECO:0008006" key="4">
    <source>
        <dbReference type="Google" id="ProtNLM"/>
    </source>
</evidence>
<evidence type="ECO:0000313" key="2">
    <source>
        <dbReference type="EMBL" id="OIK26402.1"/>
    </source>
</evidence>
<evidence type="ECO:0000313" key="3">
    <source>
        <dbReference type="Proteomes" id="UP000034838"/>
    </source>
</evidence>
<keyword evidence="3" id="KW-1185">Reference proteome</keyword>
<name>A0A1J4Q093_9ACTN</name>
<dbReference type="OrthoDB" id="4335420at2"/>
<protein>
    <recommendedName>
        <fullName evidence="4">Alkaline shock response membrane anchor protein AmaP</fullName>
    </recommendedName>
</protein>
<proteinExistence type="predicted"/>
<accession>A0A1J4Q093</accession>